<reference evidence="9" key="1">
    <citation type="journal article" date="2019" name="Int. J. Syst. Evol. Microbiol.">
        <title>The Global Catalogue of Microorganisms (GCM) 10K type strain sequencing project: providing services to taxonomists for standard genome sequencing and annotation.</title>
        <authorList>
            <consortium name="The Broad Institute Genomics Platform"/>
            <consortium name="The Broad Institute Genome Sequencing Center for Infectious Disease"/>
            <person name="Wu L."/>
            <person name="Ma J."/>
        </authorList>
    </citation>
    <scope>NUCLEOTIDE SEQUENCE [LARGE SCALE GENOMIC DNA]</scope>
    <source>
        <strain evidence="9">CCUG 59778</strain>
    </source>
</reference>
<keyword evidence="2 7" id="KW-0963">Cytoplasm</keyword>
<dbReference type="Pfam" id="PF13242">
    <property type="entry name" value="Hydrolase_like"/>
    <property type="match status" value="1"/>
</dbReference>
<dbReference type="Gene3D" id="3.40.50.1000">
    <property type="entry name" value="HAD superfamily/HAD-like"/>
    <property type="match status" value="1"/>
</dbReference>
<dbReference type="RefSeq" id="WP_378151097.1">
    <property type="nucleotide sequence ID" value="NZ_JBHSEC010000001.1"/>
</dbReference>
<evidence type="ECO:0000256" key="2">
    <source>
        <dbReference type="ARBA" id="ARBA00022490"/>
    </source>
</evidence>
<protein>
    <recommendedName>
        <fullName evidence="6 7">D,D-heptose 1,7-bisphosphate phosphatase</fullName>
        <ecNumber evidence="7">3.1.3.-</ecNumber>
    </recommendedName>
</protein>
<gene>
    <name evidence="8" type="ORF">ACFOZY_00505</name>
</gene>
<name>A0ABV8X4B3_9LACT</name>
<dbReference type="GO" id="GO:0016787">
    <property type="term" value="F:hydrolase activity"/>
    <property type="evidence" value="ECO:0007669"/>
    <property type="project" value="UniProtKB-KW"/>
</dbReference>
<evidence type="ECO:0000256" key="5">
    <source>
        <dbReference type="ARBA" id="ARBA00023277"/>
    </source>
</evidence>
<dbReference type="NCBIfam" id="TIGR01662">
    <property type="entry name" value="HAD-SF-IIIA"/>
    <property type="match status" value="1"/>
</dbReference>
<accession>A0ABV8X4B3</accession>
<comment type="similarity">
    <text evidence="7">Belongs to the gmhB family.</text>
</comment>
<organism evidence="8 9">
    <name type="scientific">Chungangia koreensis</name>
    <dbReference type="NCBI Taxonomy" id="752657"/>
    <lineage>
        <taxon>Bacteria</taxon>
        <taxon>Bacillati</taxon>
        <taxon>Bacillota</taxon>
        <taxon>Bacilli</taxon>
        <taxon>Lactobacillales</taxon>
        <taxon>Chungangia</taxon>
    </lineage>
</organism>
<evidence type="ECO:0000256" key="1">
    <source>
        <dbReference type="ARBA" id="ARBA00004496"/>
    </source>
</evidence>
<comment type="subcellular location">
    <subcellularLocation>
        <location evidence="1 7">Cytoplasm</location>
    </subcellularLocation>
</comment>
<evidence type="ECO:0000256" key="7">
    <source>
        <dbReference type="PIRNR" id="PIRNR004682"/>
    </source>
</evidence>
<evidence type="ECO:0000313" key="8">
    <source>
        <dbReference type="EMBL" id="MFC4408905.1"/>
    </source>
</evidence>
<evidence type="ECO:0000256" key="6">
    <source>
        <dbReference type="ARBA" id="ARBA00031828"/>
    </source>
</evidence>
<evidence type="ECO:0000256" key="4">
    <source>
        <dbReference type="ARBA" id="ARBA00022801"/>
    </source>
</evidence>
<dbReference type="NCBIfam" id="NF005264">
    <property type="entry name" value="PRK06769.1"/>
    <property type="match status" value="1"/>
</dbReference>
<dbReference type="Proteomes" id="UP001595817">
    <property type="component" value="Unassembled WGS sequence"/>
</dbReference>
<dbReference type="EC" id="3.1.3.-" evidence="7"/>
<keyword evidence="9" id="KW-1185">Reference proteome</keyword>
<dbReference type="InterPro" id="IPR004446">
    <property type="entry name" value="Heptose_bisP_phosphatase"/>
</dbReference>
<dbReference type="EMBL" id="JBHSEC010000001">
    <property type="protein sequence ID" value="MFC4408905.1"/>
    <property type="molecule type" value="Genomic_DNA"/>
</dbReference>
<keyword evidence="4 7" id="KW-0378">Hydrolase</keyword>
<dbReference type="InterPro" id="IPR006549">
    <property type="entry name" value="HAD-SF_hydro_IIIA"/>
</dbReference>
<keyword evidence="5 7" id="KW-0119">Carbohydrate metabolism</keyword>
<dbReference type="PIRSF" id="PIRSF004682">
    <property type="entry name" value="GmhB"/>
    <property type="match status" value="1"/>
</dbReference>
<dbReference type="PANTHER" id="PTHR42891:SF1">
    <property type="entry name" value="D-GLYCERO-BETA-D-MANNO-HEPTOSE-1,7-BISPHOSPHATE 7-PHOSPHATASE"/>
    <property type="match status" value="1"/>
</dbReference>
<dbReference type="InterPro" id="IPR023214">
    <property type="entry name" value="HAD_sf"/>
</dbReference>
<proteinExistence type="inferred from homology"/>
<dbReference type="NCBIfam" id="TIGR01656">
    <property type="entry name" value="Histidinol-ppas"/>
    <property type="match status" value="1"/>
</dbReference>
<dbReference type="PANTHER" id="PTHR42891">
    <property type="entry name" value="D-GLYCERO-BETA-D-MANNO-HEPTOSE-1,7-BISPHOSPHATE 7-PHOSPHATASE"/>
    <property type="match status" value="1"/>
</dbReference>
<keyword evidence="3" id="KW-0479">Metal-binding</keyword>
<evidence type="ECO:0000313" key="9">
    <source>
        <dbReference type="Proteomes" id="UP001595817"/>
    </source>
</evidence>
<comment type="caution">
    <text evidence="8">The sequence shown here is derived from an EMBL/GenBank/DDBJ whole genome shotgun (WGS) entry which is preliminary data.</text>
</comment>
<sequence length="184" mass="20636">MIDAVFIDRDGTIGGTGHFIHPSDFKPYPFSLEANDLLKEAGIKVFALTNQHRISRGQATIDEFLEEFANYGFDDAFICPHRPEDLCECHKPKPGMLLKAAKKHRLDLTKCVVIGDVGATDMLAASEVGATKILVKTGWGLDSLGNYRHPWAHVEPDFIAENLLDAVHWLLNRDFLHDHDIEMD</sequence>
<dbReference type="InterPro" id="IPR006543">
    <property type="entry name" value="Histidinol-phos"/>
</dbReference>
<dbReference type="SUPFAM" id="SSF56784">
    <property type="entry name" value="HAD-like"/>
    <property type="match status" value="1"/>
</dbReference>
<dbReference type="InterPro" id="IPR036412">
    <property type="entry name" value="HAD-like_sf"/>
</dbReference>
<evidence type="ECO:0000256" key="3">
    <source>
        <dbReference type="ARBA" id="ARBA00022723"/>
    </source>
</evidence>